<dbReference type="PANTHER" id="PTHR24339:SF28">
    <property type="entry name" value="E5-RELATED"/>
    <property type="match status" value="1"/>
</dbReference>
<reference evidence="8" key="1">
    <citation type="submission" date="2021-12" db="EMBL/GenBank/DDBJ databases">
        <authorList>
            <person name="King R."/>
        </authorList>
    </citation>
    <scope>NUCLEOTIDE SEQUENCE</scope>
</reference>
<dbReference type="CDD" id="cd00086">
    <property type="entry name" value="homeodomain"/>
    <property type="match status" value="1"/>
</dbReference>
<dbReference type="GO" id="GO:0005634">
    <property type="term" value="C:nucleus"/>
    <property type="evidence" value="ECO:0007669"/>
    <property type="project" value="UniProtKB-SubCell"/>
</dbReference>
<dbReference type="InterPro" id="IPR001356">
    <property type="entry name" value="HD"/>
</dbReference>
<keyword evidence="3 5" id="KW-0371">Homeobox</keyword>
<dbReference type="InterPro" id="IPR050877">
    <property type="entry name" value="EMX-VAX-Noto_Homeobox_TFs"/>
</dbReference>
<dbReference type="InterPro" id="IPR020479">
    <property type="entry name" value="HD_metazoa"/>
</dbReference>
<evidence type="ECO:0000259" key="7">
    <source>
        <dbReference type="PROSITE" id="PS50071"/>
    </source>
</evidence>
<dbReference type="InterPro" id="IPR009057">
    <property type="entry name" value="Homeodomain-like_sf"/>
</dbReference>
<evidence type="ECO:0000313" key="9">
    <source>
        <dbReference type="Proteomes" id="UP001153714"/>
    </source>
</evidence>
<evidence type="ECO:0000256" key="2">
    <source>
        <dbReference type="ARBA" id="ARBA00023125"/>
    </source>
</evidence>
<dbReference type="SUPFAM" id="SSF46689">
    <property type="entry name" value="Homeodomain-like"/>
    <property type="match status" value="1"/>
</dbReference>
<keyword evidence="9" id="KW-1185">Reference proteome</keyword>
<keyword evidence="2 5" id="KW-0238">DNA-binding</keyword>
<organism evidence="8 9">
    <name type="scientific">Diatraea saccharalis</name>
    <name type="common">sugarcane borer</name>
    <dbReference type="NCBI Taxonomy" id="40085"/>
    <lineage>
        <taxon>Eukaryota</taxon>
        <taxon>Metazoa</taxon>
        <taxon>Ecdysozoa</taxon>
        <taxon>Arthropoda</taxon>
        <taxon>Hexapoda</taxon>
        <taxon>Insecta</taxon>
        <taxon>Pterygota</taxon>
        <taxon>Neoptera</taxon>
        <taxon>Endopterygota</taxon>
        <taxon>Lepidoptera</taxon>
        <taxon>Glossata</taxon>
        <taxon>Ditrysia</taxon>
        <taxon>Pyraloidea</taxon>
        <taxon>Crambidae</taxon>
        <taxon>Crambinae</taxon>
        <taxon>Diatraea</taxon>
    </lineage>
</organism>
<feature type="DNA-binding region" description="Homeobox" evidence="5">
    <location>
        <begin position="113"/>
        <end position="172"/>
    </location>
</feature>
<name>A0A9N9R0T8_9NEOP</name>
<dbReference type="OrthoDB" id="6159439at2759"/>
<feature type="domain" description="Homeobox" evidence="7">
    <location>
        <begin position="111"/>
        <end position="171"/>
    </location>
</feature>
<evidence type="ECO:0000256" key="4">
    <source>
        <dbReference type="ARBA" id="ARBA00023242"/>
    </source>
</evidence>
<evidence type="ECO:0000256" key="5">
    <source>
        <dbReference type="PROSITE-ProRule" id="PRU00108"/>
    </source>
</evidence>
<dbReference type="PRINTS" id="PR00024">
    <property type="entry name" value="HOMEOBOX"/>
</dbReference>
<dbReference type="AlphaFoldDB" id="A0A9N9R0T8"/>
<dbReference type="Proteomes" id="UP001153714">
    <property type="component" value="Chromosome 17"/>
</dbReference>
<evidence type="ECO:0000256" key="1">
    <source>
        <dbReference type="ARBA" id="ARBA00004123"/>
    </source>
</evidence>
<evidence type="ECO:0000256" key="3">
    <source>
        <dbReference type="ARBA" id="ARBA00023155"/>
    </source>
</evidence>
<sequence>MSFLYLNEEQKQYQNILMQLDLTGFTPDANQSITGDAPNHSCNNYNPYLYPPAHTDASQHQYYHNVNHQPPTPTYHREELCPNNGDTNNMQYRHGYSTQGPVEIVNQCAVRKPKRHRTAFTTDQLTALETEYQIGQYIKRERRMELSQILNLTERSIKIWFQNRRMKAKKERVENTTLYSLETEISSSQRSENLNLFLS</sequence>
<dbReference type="Gene3D" id="1.10.10.60">
    <property type="entry name" value="Homeodomain-like"/>
    <property type="match status" value="1"/>
</dbReference>
<reference evidence="8" key="2">
    <citation type="submission" date="2022-10" db="EMBL/GenBank/DDBJ databases">
        <authorList>
            <consortium name="ENA_rothamsted_submissions"/>
            <consortium name="culmorum"/>
            <person name="King R."/>
        </authorList>
    </citation>
    <scope>NUCLEOTIDE SEQUENCE</scope>
</reference>
<dbReference type="InterPro" id="IPR017970">
    <property type="entry name" value="Homeobox_CS"/>
</dbReference>
<comment type="subcellular location">
    <subcellularLocation>
        <location evidence="1 5 6">Nucleus</location>
    </subcellularLocation>
</comment>
<dbReference type="Pfam" id="PF00046">
    <property type="entry name" value="Homeodomain"/>
    <property type="match status" value="1"/>
</dbReference>
<dbReference type="PANTHER" id="PTHR24339">
    <property type="entry name" value="HOMEOBOX PROTEIN EMX-RELATED"/>
    <property type="match status" value="1"/>
</dbReference>
<dbReference type="PROSITE" id="PS50071">
    <property type="entry name" value="HOMEOBOX_2"/>
    <property type="match status" value="1"/>
</dbReference>
<dbReference type="GO" id="GO:0000978">
    <property type="term" value="F:RNA polymerase II cis-regulatory region sequence-specific DNA binding"/>
    <property type="evidence" value="ECO:0007669"/>
    <property type="project" value="TreeGrafter"/>
</dbReference>
<dbReference type="PROSITE" id="PS00027">
    <property type="entry name" value="HOMEOBOX_1"/>
    <property type="match status" value="1"/>
</dbReference>
<dbReference type="GO" id="GO:0000981">
    <property type="term" value="F:DNA-binding transcription factor activity, RNA polymerase II-specific"/>
    <property type="evidence" value="ECO:0007669"/>
    <property type="project" value="InterPro"/>
</dbReference>
<evidence type="ECO:0000256" key="6">
    <source>
        <dbReference type="RuleBase" id="RU000682"/>
    </source>
</evidence>
<gene>
    <name evidence="8" type="ORF">DIATSA_LOCUS5177</name>
</gene>
<keyword evidence="4 5" id="KW-0539">Nucleus</keyword>
<dbReference type="SMART" id="SM00389">
    <property type="entry name" value="HOX"/>
    <property type="match status" value="1"/>
</dbReference>
<dbReference type="EMBL" id="OU893348">
    <property type="protein sequence ID" value="CAG9787285.1"/>
    <property type="molecule type" value="Genomic_DNA"/>
</dbReference>
<accession>A0A9N9R0T8</accession>
<proteinExistence type="predicted"/>
<protein>
    <recommendedName>
        <fullName evidence="7">Homeobox domain-containing protein</fullName>
    </recommendedName>
</protein>
<evidence type="ECO:0000313" key="8">
    <source>
        <dbReference type="EMBL" id="CAG9787285.1"/>
    </source>
</evidence>